<evidence type="ECO:0000313" key="1">
    <source>
        <dbReference type="EMBL" id="PNX75209.1"/>
    </source>
</evidence>
<feature type="non-terminal residue" evidence="1">
    <location>
        <position position="1"/>
    </location>
</feature>
<evidence type="ECO:0000313" key="2">
    <source>
        <dbReference type="Proteomes" id="UP000236291"/>
    </source>
</evidence>
<organism evidence="1 2">
    <name type="scientific">Trifolium pratense</name>
    <name type="common">Red clover</name>
    <dbReference type="NCBI Taxonomy" id="57577"/>
    <lineage>
        <taxon>Eukaryota</taxon>
        <taxon>Viridiplantae</taxon>
        <taxon>Streptophyta</taxon>
        <taxon>Embryophyta</taxon>
        <taxon>Tracheophyta</taxon>
        <taxon>Spermatophyta</taxon>
        <taxon>Magnoliopsida</taxon>
        <taxon>eudicotyledons</taxon>
        <taxon>Gunneridae</taxon>
        <taxon>Pentapetalae</taxon>
        <taxon>rosids</taxon>
        <taxon>fabids</taxon>
        <taxon>Fabales</taxon>
        <taxon>Fabaceae</taxon>
        <taxon>Papilionoideae</taxon>
        <taxon>50 kb inversion clade</taxon>
        <taxon>NPAAA clade</taxon>
        <taxon>Hologalegina</taxon>
        <taxon>IRL clade</taxon>
        <taxon>Trifolieae</taxon>
        <taxon>Trifolium</taxon>
    </lineage>
</organism>
<proteinExistence type="predicted"/>
<protein>
    <submittedName>
        <fullName evidence="1">Uncharacterized protein</fullName>
    </submittedName>
</protein>
<gene>
    <name evidence="1" type="ORF">L195_g031142</name>
</gene>
<reference evidence="1 2" key="2">
    <citation type="journal article" date="2017" name="Front. Plant Sci.">
        <title>Gene Classification and Mining of Molecular Markers Useful in Red Clover (Trifolium pratense) Breeding.</title>
        <authorList>
            <person name="Istvanek J."/>
            <person name="Dluhosova J."/>
            <person name="Dluhos P."/>
            <person name="Patkova L."/>
            <person name="Nedelnik J."/>
            <person name="Repkova J."/>
        </authorList>
    </citation>
    <scope>NUCLEOTIDE SEQUENCE [LARGE SCALE GENOMIC DNA]</scope>
    <source>
        <strain evidence="2">cv. Tatra</strain>
        <tissue evidence="1">Young leaves</tissue>
    </source>
</reference>
<dbReference type="EMBL" id="ASHM01028685">
    <property type="protein sequence ID" value="PNX75209.1"/>
    <property type="molecule type" value="Genomic_DNA"/>
</dbReference>
<dbReference type="Proteomes" id="UP000236291">
    <property type="component" value="Unassembled WGS sequence"/>
</dbReference>
<dbReference type="AlphaFoldDB" id="A0A2K3L9J4"/>
<comment type="caution">
    <text evidence="1">The sequence shown here is derived from an EMBL/GenBank/DDBJ whole genome shotgun (WGS) entry which is preliminary data.</text>
</comment>
<accession>A0A2K3L9J4</accession>
<reference evidence="1 2" key="1">
    <citation type="journal article" date="2014" name="Am. J. Bot.">
        <title>Genome assembly and annotation for red clover (Trifolium pratense; Fabaceae).</title>
        <authorList>
            <person name="Istvanek J."/>
            <person name="Jaros M."/>
            <person name="Krenek A."/>
            <person name="Repkova J."/>
        </authorList>
    </citation>
    <scope>NUCLEOTIDE SEQUENCE [LARGE SCALE GENOMIC DNA]</scope>
    <source>
        <strain evidence="2">cv. Tatra</strain>
        <tissue evidence="1">Young leaves</tissue>
    </source>
</reference>
<name>A0A2K3L9J4_TRIPR</name>
<sequence>RIEVPGTPATATDAVGGFRQREGKQVVTSSTAKTIEEYQAENAAMKEELEMLKKAKGVDRDWSNMTVGLIVEKKMKKVVKMLGDELGGDFRKQIVDEVI</sequence>